<dbReference type="GO" id="GO:0005886">
    <property type="term" value="C:plasma membrane"/>
    <property type="evidence" value="ECO:0007669"/>
    <property type="project" value="InterPro"/>
</dbReference>
<keyword evidence="4 6" id="KW-0472">Membrane</keyword>
<evidence type="ECO:0000256" key="6">
    <source>
        <dbReference type="SAM" id="Phobius"/>
    </source>
</evidence>
<evidence type="ECO:0000256" key="1">
    <source>
        <dbReference type="ARBA" id="ARBA00004167"/>
    </source>
</evidence>
<dbReference type="PANTHER" id="PTHR34457:SF3">
    <property type="entry name" value="PROTEIN TIC236, CHLOROPLASTIC"/>
    <property type="match status" value="1"/>
</dbReference>
<dbReference type="InterPro" id="IPR007452">
    <property type="entry name" value="TamB_C"/>
</dbReference>
<feature type="region of interest" description="Disordered" evidence="5">
    <location>
        <begin position="467"/>
        <end position="514"/>
    </location>
</feature>
<gene>
    <name evidence="8" type="ORF">WN50_08315</name>
</gene>
<comment type="caution">
    <text evidence="8">The sequence shown here is derived from an EMBL/GenBank/DDBJ whole genome shotgun (WGS) entry which is preliminary data.</text>
</comment>
<evidence type="ECO:0000259" key="7">
    <source>
        <dbReference type="Pfam" id="PF04357"/>
    </source>
</evidence>
<evidence type="ECO:0000313" key="8">
    <source>
        <dbReference type="EMBL" id="KKD38529.1"/>
    </source>
</evidence>
<feature type="compositionally biased region" description="Pro residues" evidence="5">
    <location>
        <begin position="479"/>
        <end position="503"/>
    </location>
</feature>
<dbReference type="PANTHER" id="PTHR34457">
    <property type="entry name" value="EMBRYO DEFECTIVE 2410"/>
    <property type="match status" value="1"/>
</dbReference>
<evidence type="ECO:0000256" key="4">
    <source>
        <dbReference type="ARBA" id="ARBA00023136"/>
    </source>
</evidence>
<keyword evidence="3 6" id="KW-1133">Transmembrane helix</keyword>
<dbReference type="InterPro" id="IPR053022">
    <property type="entry name" value="Chloroplast_translocon_comp"/>
</dbReference>
<evidence type="ECO:0000256" key="5">
    <source>
        <dbReference type="SAM" id="MobiDB-lite"/>
    </source>
</evidence>
<dbReference type="Pfam" id="PF04357">
    <property type="entry name" value="TamB"/>
    <property type="match status" value="1"/>
</dbReference>
<evidence type="ECO:0000313" key="9">
    <source>
        <dbReference type="Proteomes" id="UP000033607"/>
    </source>
</evidence>
<organism evidence="8 9">
    <name type="scientific">Limnoraphis robusta CS-951</name>
    <dbReference type="NCBI Taxonomy" id="1637645"/>
    <lineage>
        <taxon>Bacteria</taxon>
        <taxon>Bacillati</taxon>
        <taxon>Cyanobacteriota</taxon>
        <taxon>Cyanophyceae</taxon>
        <taxon>Oscillatoriophycideae</taxon>
        <taxon>Oscillatoriales</taxon>
        <taxon>Sirenicapillariaceae</taxon>
        <taxon>Limnoraphis</taxon>
    </lineage>
</organism>
<proteinExistence type="predicted"/>
<dbReference type="OrthoDB" id="536281at2"/>
<dbReference type="Proteomes" id="UP000033607">
    <property type="component" value="Unassembled WGS sequence"/>
</dbReference>
<evidence type="ECO:0000256" key="3">
    <source>
        <dbReference type="ARBA" id="ARBA00022989"/>
    </source>
</evidence>
<dbReference type="RefSeq" id="WP_046278067.1">
    <property type="nucleotide sequence ID" value="NZ_LATL02000277.1"/>
</dbReference>
<evidence type="ECO:0000256" key="2">
    <source>
        <dbReference type="ARBA" id="ARBA00022692"/>
    </source>
</evidence>
<dbReference type="EMBL" id="LATL02000277">
    <property type="protein sequence ID" value="KKD38529.1"/>
    <property type="molecule type" value="Genomic_DNA"/>
</dbReference>
<reference evidence="8 9" key="1">
    <citation type="submission" date="2015-06" db="EMBL/GenBank/DDBJ databases">
        <title>Draft genome assembly of filamentous brackish cyanobacterium Limnoraphis robusta strain CS-951.</title>
        <authorList>
            <person name="Willis A."/>
            <person name="Parks M."/>
            <person name="Burford M.A."/>
        </authorList>
    </citation>
    <scope>NUCLEOTIDE SEQUENCE [LARGE SCALE GENOMIC DNA]</scope>
    <source>
        <strain evidence="8 9">CS-951</strain>
    </source>
</reference>
<accession>A0A0F5YI19</accession>
<feature type="domain" description="Translocation and assembly module TamB C-terminal" evidence="7">
    <location>
        <begin position="1718"/>
        <end position="2101"/>
    </location>
</feature>
<protein>
    <recommendedName>
        <fullName evidence="7">Translocation and assembly module TamB C-terminal domain-containing protein</fullName>
    </recommendedName>
</protein>
<sequence length="2101" mass="224148">MTNPPNPNTENTSRPRRRLRRILIWGSVGLGVTTIAVGTAATWFVKNRLAPMVGDIVGGIVQRPVIVGPVERVTPISIRFGRSLIPTTDNNPNNATTEAVEVGFSLFSLLTNPTVKFDITLVNADVYLEEDASGDWIRTELNLKGNPPVDIEFGTVGVRNADINLKPYSENRSAEIIALNIEQAVVNISEENQRIKGHLNGSFAQGGTFNVKANVYTPDNNIEGRLQANNIPVSQFSGLIKNPDFALQAGRVDANIFVNLEDSKLSKIQGRASLDDVQIFTDLEQPVQPINAQFRFAGTQARIESLTTGLGDIGVNIVGTATANPQLDLLKTKLDITANIEPTTISTLLDIAKNVAEEPINLPVPISGEIQTGINLTGTVQKPIVSLDINTTAPTQVDKITLDYLATNLQITALIDENFSLQSDPNIIVQSLQIQPSTGGTITGQGEVKLTGLKQLITESQKIIVEPLNQPKEKTQLPPKIPPRPPTQSPPTPPILLPVPPTQTPEEKAEKSPLNPQIKLNLDIDNVGLDSLAESYGIVSPFRWGELSAEAEVSGTLEKFTGEANFSLPAATTPIFGQANLDKNQLNSTIQIAEGNVNITAQKNQQQRWNANINASQVALEPLVNAGLLFADLEPNLKSDIASINLSDGRLDLQANLLGSLESFDLSTIRGESDIQINLGGSLINATTQLRQGEFSAAFDTDPLALTRILNAGITLANLPANTQTQIQDLDLRNGTVQAEGTVRGNINNIDEIIARGEGLVNLGNTGGVIKASGRLSGDLFQAEVDTSTIPLSPLIDLGLPLANLSPDTNNLIQNINFSNGTLEAQALFSGNINNLTQVTGTANSQINLGNLGGTVAARGQLTDGQLQLSVNTDAIPLEPLIDVGLPFANLQPDLKAEIQEINLRNGELQLQASVSGNLNNIGELENPISAITAKIDSLVNLGQEGGNVAVSGQAIAGRWQTIINADQIALNRFSNLVESQTQDLLQPLQQQGLITQAEAMPLLRGLLNTRLSASGSLIELKPELVQAMGQLELTELPIIRQPLEAAFNWNGQRLEIEKAESPQFGANGFVGVEFSGTGVPQLSNLNLNVRLSDFNLQSPAVQRLLANVPPEVAGDSPLIAGLVNFQGKLTGSLSTLQLAGDLSLENLIVRELAFDPILAGSLSAGLNQGVNLALAGQQDRIELVLNNQYLPESFLIQQDEAIAQGTTVGENLLVTLEQFPLSVLSLAPLANQGIGEIRGIASANLTISQLATLNPSQIGAQGTIAVEDPALGYIDLDRFSANISLANGLFQLTEGQLGLGETQILIAARANLEAIIEDLQAGVTLSSGANTESPPDFEAKIDIPNGTLQDVLAALEFYNLSDLVRGINTPEYGTAADVIPVPVGLPPDATLTQQLRRFEEIQAILRRQLLQEQEEPLPPLEALRGGFTGEIAVQGSIASGVTATVALNNTGDWTWGRFEANEFILNASLDPDNVLRVLPLQLTSEETVYDFRGQFALDTQLPSGQFRVKNIRLERLQDELENFVDLPNIDVNGQLNFRANIAGSLANPQATGEFTVVEGSFNAEPIKEARGSFSYNNARLFLGSNILLTEKDPIRIKAQVPYRLPFAEVSAESNQLRVQVDIQNEGLNIINLLNPEISWVQGTGLVELNINGILQQDANGDIEQISIQPEGLLKIQDGILSVESLKQSIVGLSGTATFVGDRIRVNGIQGELVGEAGTGNILVQGILPLILPLADEDPDAGNPLRIQLENLKVDVAELYVGDAAGIVRIGGTALRPEIGGGINLSDGIVILPVAAAASGGAGGGLPDTGPVRISLDNFRLTLGEDIQIETPPVSQFLSVPIVDFSAEGTITVNGTLETLEDIRPSGTIELTGGALNLYTSRFILDRGYPQQAIFVPSKGLDPILDLRLVTRVAETTRFQAPTSAFSSEISEGPTATNLGRVRTIRVTALVKGPASQINDIVQLQSSPSRSQTQLIALLGGSTFEGITGDTTLVLANIASAGIFNQIQQNILDATGLTEFRIYPARISKSGGSTESSALGLGIEVGLDVTDNISVSLSQVLADDQPTQLGVNYRVNDNLLIRGATGLGSESEIRFEYEVQF</sequence>
<keyword evidence="2 6" id="KW-0812">Transmembrane</keyword>
<dbReference type="GO" id="GO:0009306">
    <property type="term" value="P:protein secretion"/>
    <property type="evidence" value="ECO:0007669"/>
    <property type="project" value="InterPro"/>
</dbReference>
<feature type="transmembrane region" description="Helical" evidence="6">
    <location>
        <begin position="22"/>
        <end position="45"/>
    </location>
</feature>
<comment type="subcellular location">
    <subcellularLocation>
        <location evidence="1">Membrane</location>
        <topology evidence="1">Single-pass membrane protein</topology>
    </subcellularLocation>
</comment>
<name>A0A0F5YI19_9CYAN</name>
<dbReference type="PATRIC" id="fig|1637645.4.peg.5490"/>